<accession>A0A8J4XF99</accession>
<proteinExistence type="predicted"/>
<evidence type="ECO:0000313" key="3">
    <source>
        <dbReference type="Proteomes" id="UP000727407"/>
    </source>
</evidence>
<feature type="non-terminal residue" evidence="2">
    <location>
        <position position="156"/>
    </location>
</feature>
<feature type="region of interest" description="Disordered" evidence="1">
    <location>
        <begin position="121"/>
        <end position="156"/>
    </location>
</feature>
<dbReference type="AlphaFoldDB" id="A0A8J4XF99"/>
<keyword evidence="3" id="KW-1185">Reference proteome</keyword>
<name>A0A8J4XF99_CLAMG</name>
<reference evidence="2" key="1">
    <citation type="submission" date="2020-07" db="EMBL/GenBank/DDBJ databases">
        <title>Clarias magur genome sequencing, assembly and annotation.</title>
        <authorList>
            <person name="Kushwaha B."/>
            <person name="Kumar R."/>
            <person name="Das P."/>
            <person name="Joshi C.G."/>
            <person name="Kumar D."/>
            <person name="Nagpure N.S."/>
            <person name="Pandey M."/>
            <person name="Agarwal S."/>
            <person name="Srivastava S."/>
            <person name="Singh M."/>
            <person name="Sahoo L."/>
            <person name="Jayasankar P."/>
            <person name="Meher P.K."/>
            <person name="Koringa P.G."/>
            <person name="Iquebal M.A."/>
            <person name="Das S.P."/>
            <person name="Bit A."/>
            <person name="Patnaik S."/>
            <person name="Patel N."/>
            <person name="Shah T.M."/>
            <person name="Hinsu A."/>
            <person name="Jena J.K."/>
        </authorList>
    </citation>
    <scope>NUCLEOTIDE SEQUENCE</scope>
    <source>
        <strain evidence="2">CIFAMagur01</strain>
        <tissue evidence="2">Testis</tissue>
    </source>
</reference>
<evidence type="ECO:0000313" key="2">
    <source>
        <dbReference type="EMBL" id="KAF5908118.1"/>
    </source>
</evidence>
<sequence length="156" mass="17486">MNMKNTSRETFGSQTRMKTCLPSIEPASEWRIDISAFDGSSVFAPVIYKSTGTLIINCSSENDVVMDKKNLSSETNEAQRSSISAVDGSHVFAPVFRNITAPLTINHFTKNEVLTEVITEETTEPQDQRKSKLNGRIFTQETLRTPNEIKQRARAK</sequence>
<dbReference type="Proteomes" id="UP000727407">
    <property type="component" value="Unassembled WGS sequence"/>
</dbReference>
<dbReference type="OrthoDB" id="8954574at2759"/>
<comment type="caution">
    <text evidence="2">The sequence shown here is derived from an EMBL/GenBank/DDBJ whole genome shotgun (WGS) entry which is preliminary data.</text>
</comment>
<protein>
    <submittedName>
        <fullName evidence="2">Uncharacterized protein</fullName>
    </submittedName>
</protein>
<dbReference type="EMBL" id="QNUK01000015">
    <property type="protein sequence ID" value="KAF5908118.1"/>
    <property type="molecule type" value="Genomic_DNA"/>
</dbReference>
<feature type="compositionally biased region" description="Basic and acidic residues" evidence="1">
    <location>
        <begin position="147"/>
        <end position="156"/>
    </location>
</feature>
<organism evidence="2 3">
    <name type="scientific">Clarias magur</name>
    <name type="common">Asian catfish</name>
    <name type="synonym">Macropteronotus magur</name>
    <dbReference type="NCBI Taxonomy" id="1594786"/>
    <lineage>
        <taxon>Eukaryota</taxon>
        <taxon>Metazoa</taxon>
        <taxon>Chordata</taxon>
        <taxon>Craniata</taxon>
        <taxon>Vertebrata</taxon>
        <taxon>Euteleostomi</taxon>
        <taxon>Actinopterygii</taxon>
        <taxon>Neopterygii</taxon>
        <taxon>Teleostei</taxon>
        <taxon>Ostariophysi</taxon>
        <taxon>Siluriformes</taxon>
        <taxon>Clariidae</taxon>
        <taxon>Clarias</taxon>
    </lineage>
</organism>
<gene>
    <name evidence="2" type="ORF">DAT39_002152</name>
</gene>
<evidence type="ECO:0000256" key="1">
    <source>
        <dbReference type="SAM" id="MobiDB-lite"/>
    </source>
</evidence>